<keyword evidence="5" id="KW-0238">DNA-binding</keyword>
<keyword evidence="3" id="KW-0914">Notch signaling pathway</keyword>
<evidence type="ECO:0000259" key="9">
    <source>
        <dbReference type="PROSITE" id="PS50888"/>
    </source>
</evidence>
<dbReference type="AlphaFoldDB" id="A0A2K5JAL6"/>
<evidence type="ECO:0000256" key="1">
    <source>
        <dbReference type="ARBA" id="ARBA00004123"/>
    </source>
</evidence>
<reference evidence="10" key="1">
    <citation type="submission" date="2025-08" db="UniProtKB">
        <authorList>
            <consortium name="Ensembl"/>
        </authorList>
    </citation>
    <scope>IDENTIFICATION</scope>
</reference>
<proteinExistence type="predicted"/>
<feature type="compositionally biased region" description="Basic and acidic residues" evidence="8">
    <location>
        <begin position="211"/>
        <end position="220"/>
    </location>
</feature>
<dbReference type="GO" id="GO:0001707">
    <property type="term" value="P:mesoderm formation"/>
    <property type="evidence" value="ECO:0007669"/>
    <property type="project" value="TreeGrafter"/>
</dbReference>
<feature type="region of interest" description="Disordered" evidence="8">
    <location>
        <begin position="61"/>
        <end position="92"/>
    </location>
</feature>
<evidence type="ECO:0000256" key="7">
    <source>
        <dbReference type="ARBA" id="ARBA00023242"/>
    </source>
</evidence>
<dbReference type="SMART" id="SM00353">
    <property type="entry name" value="HLH"/>
    <property type="match status" value="1"/>
</dbReference>
<dbReference type="GO" id="GO:0032525">
    <property type="term" value="P:somite rostral/caudal axis specification"/>
    <property type="evidence" value="ECO:0007669"/>
    <property type="project" value="TreeGrafter"/>
</dbReference>
<keyword evidence="4" id="KW-0805">Transcription regulation</keyword>
<keyword evidence="6" id="KW-0804">Transcription</keyword>
<accession>A0A2K5JAL6</accession>
<evidence type="ECO:0000256" key="4">
    <source>
        <dbReference type="ARBA" id="ARBA00023015"/>
    </source>
</evidence>
<dbReference type="InterPro" id="IPR011598">
    <property type="entry name" value="bHLH_dom"/>
</dbReference>
<organism evidence="10 11">
    <name type="scientific">Colobus angolensis palliatus</name>
    <name type="common">Peters' Angolan colobus</name>
    <dbReference type="NCBI Taxonomy" id="336983"/>
    <lineage>
        <taxon>Eukaryota</taxon>
        <taxon>Metazoa</taxon>
        <taxon>Chordata</taxon>
        <taxon>Craniata</taxon>
        <taxon>Vertebrata</taxon>
        <taxon>Euteleostomi</taxon>
        <taxon>Mammalia</taxon>
        <taxon>Eutheria</taxon>
        <taxon>Euarchontoglires</taxon>
        <taxon>Primates</taxon>
        <taxon>Haplorrhini</taxon>
        <taxon>Catarrhini</taxon>
        <taxon>Cercopithecidae</taxon>
        <taxon>Colobinae</taxon>
        <taxon>Colobus</taxon>
    </lineage>
</organism>
<dbReference type="InterPro" id="IPR036638">
    <property type="entry name" value="HLH_DNA-bd_sf"/>
</dbReference>
<evidence type="ECO:0000256" key="2">
    <source>
        <dbReference type="ARBA" id="ARBA00022473"/>
    </source>
</evidence>
<dbReference type="PANTHER" id="PTHR20937">
    <property type="entry name" value="IP14615P"/>
    <property type="match status" value="1"/>
</dbReference>
<feature type="domain" description="BHLH" evidence="9">
    <location>
        <begin position="81"/>
        <end position="135"/>
    </location>
</feature>
<dbReference type="GO" id="GO:0000981">
    <property type="term" value="F:DNA-binding transcription factor activity, RNA polymerase II-specific"/>
    <property type="evidence" value="ECO:0007669"/>
    <property type="project" value="TreeGrafter"/>
</dbReference>
<feature type="compositionally biased region" description="Low complexity" evidence="8">
    <location>
        <begin position="61"/>
        <end position="71"/>
    </location>
</feature>
<keyword evidence="2" id="KW-0217">Developmental protein</keyword>
<dbReference type="PROSITE" id="PS50888">
    <property type="entry name" value="BHLH"/>
    <property type="match status" value="1"/>
</dbReference>
<feature type="compositionally biased region" description="Polar residues" evidence="8">
    <location>
        <begin position="234"/>
        <end position="246"/>
    </location>
</feature>
<dbReference type="CDD" id="cd18938">
    <property type="entry name" value="bHLH_TS_Mesp"/>
    <property type="match status" value="1"/>
</dbReference>
<dbReference type="OrthoDB" id="9946827at2759"/>
<evidence type="ECO:0000256" key="3">
    <source>
        <dbReference type="ARBA" id="ARBA00022976"/>
    </source>
</evidence>
<dbReference type="STRING" id="336983.ENSCANP00000025953"/>
<keyword evidence="7" id="KW-0539">Nucleus</keyword>
<keyword evidence="11" id="KW-1185">Reference proteome</keyword>
<dbReference type="Ensembl" id="ENSCANT00000048961.1">
    <property type="protein sequence ID" value="ENSCANP00000025953.1"/>
    <property type="gene ID" value="ENSCANG00000036398.1"/>
</dbReference>
<reference evidence="10" key="2">
    <citation type="submission" date="2025-09" db="UniProtKB">
        <authorList>
            <consortium name="Ensembl"/>
        </authorList>
    </citation>
    <scope>IDENTIFICATION</scope>
</reference>
<dbReference type="GO" id="GO:0003007">
    <property type="term" value="P:heart morphogenesis"/>
    <property type="evidence" value="ECO:0007669"/>
    <property type="project" value="TreeGrafter"/>
</dbReference>
<dbReference type="SUPFAM" id="SSF47459">
    <property type="entry name" value="HLH, helix-loop-helix DNA-binding domain"/>
    <property type="match status" value="1"/>
</dbReference>
<comment type="subcellular location">
    <subcellularLocation>
        <location evidence="1">Nucleus</location>
    </subcellularLocation>
</comment>
<dbReference type="GO" id="GO:0005634">
    <property type="term" value="C:nucleus"/>
    <property type="evidence" value="ECO:0007669"/>
    <property type="project" value="UniProtKB-SubCell"/>
</dbReference>
<dbReference type="OMA" id="GWAGHSD"/>
<sequence>MAQSPPLQSLLGHDHWIFAQGWGWAGHSDSTSPASSSDSSGSCPCDGARGLLLPAPAGCSSRAAEAPATTPRRARSGPAGGQRQSASEREKLRMRTLASALHELRRFLPPSLAPAGQSLTKIETLRLAIRYIGHLSAVLGLSEESLQYRRRQRGDAGSPRGCLLCPDGGPAQAQTQADGQGRGPGLVSAVLAEASWGSPSSCPGAQAAPERLGRGVHDTDPWETPPYCPKIQSPPYSSQGTTSDASLWTPPQGCPWTQSSPEPRNLPVPWMTPPATLELAAVYQGLSVSPESCLSLGAPSLLPYPSCQRLQPQTPWGCWSHSAEVVPNSEDQGPGAAFQLSEASPPQSSGLRFSGCPELWQEDLEEAHLGIFY</sequence>
<evidence type="ECO:0000256" key="6">
    <source>
        <dbReference type="ARBA" id="ARBA00023163"/>
    </source>
</evidence>
<evidence type="ECO:0000313" key="11">
    <source>
        <dbReference type="Proteomes" id="UP000233080"/>
    </source>
</evidence>
<evidence type="ECO:0000256" key="5">
    <source>
        <dbReference type="ARBA" id="ARBA00023125"/>
    </source>
</evidence>
<dbReference type="Pfam" id="PF00010">
    <property type="entry name" value="HLH"/>
    <property type="match status" value="1"/>
</dbReference>
<dbReference type="PANTHER" id="PTHR20937:SF17">
    <property type="entry name" value="MESODERM POSTERIOR PROTEIN 2"/>
    <property type="match status" value="1"/>
</dbReference>
<dbReference type="GO" id="GO:0007219">
    <property type="term" value="P:Notch signaling pathway"/>
    <property type="evidence" value="ECO:0007669"/>
    <property type="project" value="UniProtKB-KW"/>
</dbReference>
<dbReference type="InterPro" id="IPR040259">
    <property type="entry name" value="Mesogenin/MesP"/>
</dbReference>
<evidence type="ECO:0000313" key="10">
    <source>
        <dbReference type="Ensembl" id="ENSCANP00000025953.1"/>
    </source>
</evidence>
<dbReference type="Gene3D" id="4.10.280.10">
    <property type="entry name" value="Helix-loop-helix DNA-binding domain"/>
    <property type="match status" value="1"/>
</dbReference>
<dbReference type="GO" id="GO:0046983">
    <property type="term" value="F:protein dimerization activity"/>
    <property type="evidence" value="ECO:0007669"/>
    <property type="project" value="InterPro"/>
</dbReference>
<dbReference type="KEGG" id="cang:105516204"/>
<dbReference type="GO" id="GO:0000978">
    <property type="term" value="F:RNA polymerase II cis-regulatory region sequence-specific DNA binding"/>
    <property type="evidence" value="ECO:0007669"/>
    <property type="project" value="TreeGrafter"/>
</dbReference>
<feature type="region of interest" description="Disordered" evidence="8">
    <location>
        <begin position="198"/>
        <end position="265"/>
    </location>
</feature>
<dbReference type="GeneID" id="105516204"/>
<dbReference type="Proteomes" id="UP000233080">
    <property type="component" value="Unassembled WGS sequence"/>
</dbReference>
<name>A0A2K5JAL6_COLAP</name>
<dbReference type="RefSeq" id="XP_011803694.1">
    <property type="nucleotide sequence ID" value="XM_011948304.1"/>
</dbReference>
<protein>
    <recommendedName>
        <fullName evidence="9">BHLH domain-containing protein</fullName>
    </recommendedName>
</protein>
<evidence type="ECO:0000256" key="8">
    <source>
        <dbReference type="SAM" id="MobiDB-lite"/>
    </source>
</evidence>
<dbReference type="FunFam" id="4.10.280.10:FF:000047">
    <property type="entry name" value="mesoderm posterior protein 1"/>
    <property type="match status" value="1"/>
</dbReference>